<evidence type="ECO:0000313" key="2">
    <source>
        <dbReference type="EMBL" id="MBW0575202.1"/>
    </source>
</evidence>
<keyword evidence="3" id="KW-1185">Reference proteome</keyword>
<evidence type="ECO:0000313" key="3">
    <source>
        <dbReference type="Proteomes" id="UP000765509"/>
    </source>
</evidence>
<accession>A0A9Q3K6H3</accession>
<evidence type="ECO:0000256" key="1">
    <source>
        <dbReference type="SAM" id="MobiDB-lite"/>
    </source>
</evidence>
<sequence length="107" mass="11819">MNFPNHNAYDQPIGGSSSGPDQLEQMKNAISKRDEVIAALMQQAEDEDEAKHNPWDSNDPQAKGKGKGHSTPFQNRLPQGLLPRSNTPKTTLKPKTVIPQNQNSQCQ</sequence>
<feature type="region of interest" description="Disordered" evidence="1">
    <location>
        <begin position="1"/>
        <end position="107"/>
    </location>
</feature>
<gene>
    <name evidence="2" type="ORF">O181_114917</name>
</gene>
<organism evidence="2 3">
    <name type="scientific">Austropuccinia psidii MF-1</name>
    <dbReference type="NCBI Taxonomy" id="1389203"/>
    <lineage>
        <taxon>Eukaryota</taxon>
        <taxon>Fungi</taxon>
        <taxon>Dikarya</taxon>
        <taxon>Basidiomycota</taxon>
        <taxon>Pucciniomycotina</taxon>
        <taxon>Pucciniomycetes</taxon>
        <taxon>Pucciniales</taxon>
        <taxon>Sphaerophragmiaceae</taxon>
        <taxon>Austropuccinia</taxon>
    </lineage>
</organism>
<dbReference type="AlphaFoldDB" id="A0A9Q3K6H3"/>
<dbReference type="Proteomes" id="UP000765509">
    <property type="component" value="Unassembled WGS sequence"/>
</dbReference>
<dbReference type="EMBL" id="AVOT02095805">
    <property type="protein sequence ID" value="MBW0575202.1"/>
    <property type="molecule type" value="Genomic_DNA"/>
</dbReference>
<proteinExistence type="predicted"/>
<protein>
    <submittedName>
        <fullName evidence="2">Uncharacterized protein</fullName>
    </submittedName>
</protein>
<feature type="compositionally biased region" description="Polar residues" evidence="1">
    <location>
        <begin position="98"/>
        <end position="107"/>
    </location>
</feature>
<name>A0A9Q3K6H3_9BASI</name>
<comment type="caution">
    <text evidence="2">The sequence shown here is derived from an EMBL/GenBank/DDBJ whole genome shotgun (WGS) entry which is preliminary data.</text>
</comment>
<reference evidence="2" key="1">
    <citation type="submission" date="2021-03" db="EMBL/GenBank/DDBJ databases">
        <title>Draft genome sequence of rust myrtle Austropuccinia psidii MF-1, a brazilian biotype.</title>
        <authorList>
            <person name="Quecine M.C."/>
            <person name="Pachon D.M.R."/>
            <person name="Bonatelli M.L."/>
            <person name="Correr F.H."/>
            <person name="Franceschini L.M."/>
            <person name="Leite T.F."/>
            <person name="Margarido G.R.A."/>
            <person name="Almeida C.A."/>
            <person name="Ferrarezi J.A."/>
            <person name="Labate C.A."/>
        </authorList>
    </citation>
    <scope>NUCLEOTIDE SEQUENCE</scope>
    <source>
        <strain evidence="2">MF-1</strain>
    </source>
</reference>